<name>A0A553R6G0_9TELE</name>
<sequence length="534" mass="57789">EPVPGTVSGQEVTQSWPSTPEHTADCWRGEYQQGEPVRGSAGGTGREIPLNLLLLQNTLKGNTSPQLELSDMLLRRDHHSLGILWKRKALGIPSSCSRILSLTHQDFSHPSAAMNFLRRRLSDSSFIANLPNGYMSDLQRPDPPPPPPASTAATKAPGAAPNGSSPAASSPSVSPATERRPQAAPTSSSTGSSSGFFSSITNVVKQTAASAGLVEQSSVSGLSKKCKILLVIDEPQHDCLPSLSKKAKRASCGSIDRSWAGGALDLRSVSSNISTAHYTELQLASVIVSQRRSPSSSITSDCKSTPLQSLHALNLQKTTQAQAKESTTLMKPVSTLKLVSDLQWSSVCFHRIITRFNGPLSVISPVELQEVFMEDESYISRAPRYSPKSSSSSSREREGQLISSESLRLKHLSEEKHQELKHLALMLTSDPRGKLGLCQCSEAVTTVMFGLRCYGVYGIVAMLQFVAVVHSEVVVRLGVSSGFYGRQLFHKERCTFESGWWGKEKPVLGRKWFGVVKAEDSLVIDVALGKIQPV</sequence>
<feature type="region of interest" description="Disordered" evidence="1">
    <location>
        <begin position="382"/>
        <end position="401"/>
    </location>
</feature>
<dbReference type="PANTHER" id="PTHR10841:SF20">
    <property type="entry name" value="SYNAPSIN-2"/>
    <property type="match status" value="1"/>
</dbReference>
<accession>A0A553R6G0</accession>
<dbReference type="GO" id="GO:0007269">
    <property type="term" value="P:neurotransmitter secretion"/>
    <property type="evidence" value="ECO:0007669"/>
    <property type="project" value="TreeGrafter"/>
</dbReference>
<dbReference type="InterPro" id="IPR019736">
    <property type="entry name" value="Synapsin_P_site"/>
</dbReference>
<evidence type="ECO:0000313" key="2">
    <source>
        <dbReference type="EMBL" id="TRY97772.1"/>
    </source>
</evidence>
<keyword evidence="3" id="KW-1185">Reference proteome</keyword>
<dbReference type="EMBL" id="SRMA01025209">
    <property type="protein sequence ID" value="TRY97772.1"/>
    <property type="molecule type" value="Genomic_DNA"/>
</dbReference>
<feature type="region of interest" description="Disordered" evidence="1">
    <location>
        <begin position="1"/>
        <end position="23"/>
    </location>
</feature>
<dbReference type="OrthoDB" id="10249572at2759"/>
<dbReference type="GO" id="GO:0030672">
    <property type="term" value="C:synaptic vesicle membrane"/>
    <property type="evidence" value="ECO:0007669"/>
    <property type="project" value="TreeGrafter"/>
</dbReference>
<protein>
    <submittedName>
        <fullName evidence="2">Uncharacterized protein</fullName>
    </submittedName>
</protein>
<feature type="compositionally biased region" description="Low complexity" evidence="1">
    <location>
        <begin position="382"/>
        <end position="393"/>
    </location>
</feature>
<feature type="compositionally biased region" description="Polar residues" evidence="1">
    <location>
        <begin position="7"/>
        <end position="21"/>
    </location>
</feature>
<dbReference type="Proteomes" id="UP000316079">
    <property type="component" value="Unassembled WGS sequence"/>
</dbReference>
<dbReference type="STRING" id="623744.A0A553R6G0"/>
<organism evidence="2 3">
    <name type="scientific">Danionella cerebrum</name>
    <dbReference type="NCBI Taxonomy" id="2873325"/>
    <lineage>
        <taxon>Eukaryota</taxon>
        <taxon>Metazoa</taxon>
        <taxon>Chordata</taxon>
        <taxon>Craniata</taxon>
        <taxon>Vertebrata</taxon>
        <taxon>Euteleostomi</taxon>
        <taxon>Actinopterygii</taxon>
        <taxon>Neopterygii</taxon>
        <taxon>Teleostei</taxon>
        <taxon>Ostariophysi</taxon>
        <taxon>Cypriniformes</taxon>
        <taxon>Danionidae</taxon>
        <taxon>Danioninae</taxon>
        <taxon>Danionella</taxon>
    </lineage>
</organism>
<evidence type="ECO:0000313" key="3">
    <source>
        <dbReference type="Proteomes" id="UP000316079"/>
    </source>
</evidence>
<evidence type="ECO:0000256" key="1">
    <source>
        <dbReference type="SAM" id="MobiDB-lite"/>
    </source>
</evidence>
<reference evidence="2 3" key="1">
    <citation type="journal article" date="2019" name="Sci. Data">
        <title>Hybrid genome assembly and annotation of Danionella translucida.</title>
        <authorList>
            <person name="Kadobianskyi M."/>
            <person name="Schulze L."/>
            <person name="Schuelke M."/>
            <person name="Judkewitz B."/>
        </authorList>
    </citation>
    <scope>NUCLEOTIDE SEQUENCE [LARGE SCALE GENOMIC DNA]</scope>
    <source>
        <strain evidence="2 3">Bolton</strain>
    </source>
</reference>
<comment type="caution">
    <text evidence="2">The sequence shown here is derived from an EMBL/GenBank/DDBJ whole genome shotgun (WGS) entry which is preliminary data.</text>
</comment>
<gene>
    <name evidence="2" type="ORF">DNTS_008273</name>
</gene>
<dbReference type="AlphaFoldDB" id="A0A553R6G0"/>
<dbReference type="PANTHER" id="PTHR10841">
    <property type="entry name" value="SYNAPSIN"/>
    <property type="match status" value="1"/>
</dbReference>
<dbReference type="Pfam" id="PF10581">
    <property type="entry name" value="Synapsin_N"/>
    <property type="match status" value="1"/>
</dbReference>
<feature type="non-terminal residue" evidence="2">
    <location>
        <position position="1"/>
    </location>
</feature>
<dbReference type="PROSITE" id="PS00415">
    <property type="entry name" value="SYNAPSIN_1"/>
    <property type="match status" value="1"/>
</dbReference>
<proteinExistence type="predicted"/>
<feature type="compositionally biased region" description="Low complexity" evidence="1">
    <location>
        <begin position="150"/>
        <end position="176"/>
    </location>
</feature>
<feature type="region of interest" description="Disordered" evidence="1">
    <location>
        <begin position="132"/>
        <end position="194"/>
    </location>
</feature>